<dbReference type="Proteomes" id="UP000642938">
    <property type="component" value="Unassembled WGS sequence"/>
</dbReference>
<keyword evidence="5" id="KW-1185">Reference proteome</keyword>
<reference evidence="5" key="2">
    <citation type="journal article" date="2019" name="Int. J. Syst. Evol. Microbiol.">
        <title>The Global Catalogue of Microorganisms (GCM) 10K type strain sequencing project: providing services to taxonomists for standard genome sequencing and annotation.</title>
        <authorList>
            <consortium name="The Broad Institute Genomics Platform"/>
            <consortium name="The Broad Institute Genome Sequencing Center for Infectious Disease"/>
            <person name="Wu L."/>
            <person name="Ma J."/>
        </authorList>
    </citation>
    <scope>NUCLEOTIDE SEQUENCE [LARGE SCALE GENOMIC DNA]</scope>
    <source>
        <strain evidence="5">CGMCC 1.15287</strain>
    </source>
</reference>
<name>A0A7W6K9L8_9SPHI</name>
<evidence type="ECO:0000313" key="3">
    <source>
        <dbReference type="EMBL" id="MBB4107756.1"/>
    </source>
</evidence>
<sequence length="110" mass="12587">MKIESYTLNIILSLITGGTFSALILWLSNRGKIKAETENVIGKTYGDLIDDLRAQVKYQGEQIKASQEREIQCLKIINGHQETERELRKQIAALEDKLSLRITKIEQENQ</sequence>
<evidence type="ECO:0000313" key="5">
    <source>
        <dbReference type="Proteomes" id="UP000642938"/>
    </source>
</evidence>
<dbReference type="EMBL" id="BMHZ01000001">
    <property type="protein sequence ID" value="GGG97247.1"/>
    <property type="molecule type" value="Genomic_DNA"/>
</dbReference>
<reference evidence="2" key="1">
    <citation type="journal article" date="2014" name="Int. J. Syst. Evol. Microbiol.">
        <title>Complete genome of a new Firmicutes species belonging to the dominant human colonic microbiota ('Ruminococcus bicirculans') reveals two chromosomes and a selective capacity to utilize plant glucans.</title>
        <authorList>
            <consortium name="NISC Comparative Sequencing Program"/>
            <person name="Wegmann U."/>
            <person name="Louis P."/>
            <person name="Goesmann A."/>
            <person name="Henrissat B."/>
            <person name="Duncan S.H."/>
            <person name="Flint H.J."/>
        </authorList>
    </citation>
    <scope>NUCLEOTIDE SEQUENCE</scope>
    <source>
        <strain evidence="2">CGMCC 1.15287</strain>
    </source>
</reference>
<keyword evidence="1" id="KW-1133">Transmembrane helix</keyword>
<dbReference type="RefSeq" id="WP_183762276.1">
    <property type="nucleotide sequence ID" value="NZ_BMHZ01000001.1"/>
</dbReference>
<proteinExistence type="predicted"/>
<reference evidence="2" key="4">
    <citation type="submission" date="2024-05" db="EMBL/GenBank/DDBJ databases">
        <authorList>
            <person name="Sun Q."/>
            <person name="Zhou Y."/>
        </authorList>
    </citation>
    <scope>NUCLEOTIDE SEQUENCE</scope>
    <source>
        <strain evidence="2">CGMCC 1.15287</strain>
    </source>
</reference>
<protein>
    <submittedName>
        <fullName evidence="3">Molybdopterin converting factor small subunit</fullName>
    </submittedName>
</protein>
<feature type="transmembrane region" description="Helical" evidence="1">
    <location>
        <begin position="6"/>
        <end position="27"/>
    </location>
</feature>
<comment type="caution">
    <text evidence="3">The sequence shown here is derived from an EMBL/GenBank/DDBJ whole genome shotgun (WGS) entry which is preliminary data.</text>
</comment>
<evidence type="ECO:0000313" key="4">
    <source>
        <dbReference type="Proteomes" id="UP000532273"/>
    </source>
</evidence>
<reference evidence="3 4" key="3">
    <citation type="submission" date="2020-08" db="EMBL/GenBank/DDBJ databases">
        <title>Genomic Encyclopedia of Type Strains, Phase IV (KMG-IV): sequencing the most valuable type-strain genomes for metagenomic binning, comparative biology and taxonomic classification.</title>
        <authorList>
            <person name="Goeker M."/>
        </authorList>
    </citation>
    <scope>NUCLEOTIDE SEQUENCE [LARGE SCALE GENOMIC DNA]</scope>
    <source>
        <strain evidence="3 4">DSM 100774</strain>
    </source>
</reference>
<dbReference type="Proteomes" id="UP000532273">
    <property type="component" value="Unassembled WGS sequence"/>
</dbReference>
<evidence type="ECO:0000313" key="2">
    <source>
        <dbReference type="EMBL" id="GGG97247.1"/>
    </source>
</evidence>
<accession>A0A7W6K9L8</accession>
<gene>
    <name evidence="2" type="ORF">GCM10007422_08980</name>
    <name evidence="3" type="ORF">GGQ60_001737</name>
</gene>
<organism evidence="3 4">
    <name type="scientific">Pedobacter zeae</name>
    <dbReference type="NCBI Taxonomy" id="1737356"/>
    <lineage>
        <taxon>Bacteria</taxon>
        <taxon>Pseudomonadati</taxon>
        <taxon>Bacteroidota</taxon>
        <taxon>Sphingobacteriia</taxon>
        <taxon>Sphingobacteriales</taxon>
        <taxon>Sphingobacteriaceae</taxon>
        <taxon>Pedobacter</taxon>
    </lineage>
</organism>
<evidence type="ECO:0000256" key="1">
    <source>
        <dbReference type="SAM" id="Phobius"/>
    </source>
</evidence>
<keyword evidence="1" id="KW-0812">Transmembrane</keyword>
<dbReference type="AlphaFoldDB" id="A0A7W6K9L8"/>
<dbReference type="EMBL" id="JACIEF010000002">
    <property type="protein sequence ID" value="MBB4107756.1"/>
    <property type="molecule type" value="Genomic_DNA"/>
</dbReference>
<keyword evidence="1" id="KW-0472">Membrane</keyword>